<dbReference type="PANTHER" id="PTHR10656:SF70">
    <property type="entry name" value="PROTEIN MAB-21-RELATED"/>
    <property type="match status" value="1"/>
</dbReference>
<feature type="region of interest" description="Disordered" evidence="1">
    <location>
        <begin position="874"/>
        <end position="911"/>
    </location>
</feature>
<evidence type="ECO:0000259" key="2">
    <source>
        <dbReference type="Pfam" id="PF03281"/>
    </source>
</evidence>
<name>A0A482XRE9_LAOST</name>
<dbReference type="Proteomes" id="UP000291343">
    <property type="component" value="Unassembled WGS sequence"/>
</dbReference>
<feature type="compositionally biased region" description="Low complexity" evidence="1">
    <location>
        <begin position="885"/>
        <end position="905"/>
    </location>
</feature>
<organism evidence="3 4">
    <name type="scientific">Laodelphax striatellus</name>
    <name type="common">Small brown planthopper</name>
    <name type="synonym">Delphax striatella</name>
    <dbReference type="NCBI Taxonomy" id="195883"/>
    <lineage>
        <taxon>Eukaryota</taxon>
        <taxon>Metazoa</taxon>
        <taxon>Ecdysozoa</taxon>
        <taxon>Arthropoda</taxon>
        <taxon>Hexapoda</taxon>
        <taxon>Insecta</taxon>
        <taxon>Pterygota</taxon>
        <taxon>Neoptera</taxon>
        <taxon>Paraneoptera</taxon>
        <taxon>Hemiptera</taxon>
        <taxon>Auchenorrhyncha</taxon>
        <taxon>Fulgoroidea</taxon>
        <taxon>Delphacidae</taxon>
        <taxon>Criomorphinae</taxon>
        <taxon>Laodelphax</taxon>
    </lineage>
</organism>
<dbReference type="OrthoDB" id="5948335at2759"/>
<feature type="domain" description="Mab-21-like nucleotidyltransferase" evidence="2">
    <location>
        <begin position="174"/>
        <end position="375"/>
    </location>
</feature>
<reference evidence="3 4" key="1">
    <citation type="journal article" date="2017" name="Gigascience">
        <title>Genome sequence of the small brown planthopper, Laodelphax striatellus.</title>
        <authorList>
            <person name="Zhu J."/>
            <person name="Jiang F."/>
            <person name="Wang X."/>
            <person name="Yang P."/>
            <person name="Bao Y."/>
            <person name="Zhao W."/>
            <person name="Wang W."/>
            <person name="Lu H."/>
            <person name="Wang Q."/>
            <person name="Cui N."/>
            <person name="Li J."/>
            <person name="Chen X."/>
            <person name="Luo L."/>
            <person name="Yu J."/>
            <person name="Kang L."/>
            <person name="Cui F."/>
        </authorList>
    </citation>
    <scope>NUCLEOTIDE SEQUENCE [LARGE SCALE GENOMIC DNA]</scope>
    <source>
        <strain evidence="3">Lst14</strain>
    </source>
</reference>
<dbReference type="AlphaFoldDB" id="A0A482XRE9"/>
<dbReference type="InterPro" id="IPR046903">
    <property type="entry name" value="Mab-21-like_nuc_Trfase"/>
</dbReference>
<keyword evidence="4" id="KW-1185">Reference proteome</keyword>
<protein>
    <recommendedName>
        <fullName evidence="2">Mab-21-like nucleotidyltransferase domain-containing protein</fullName>
    </recommendedName>
</protein>
<feature type="region of interest" description="Disordered" evidence="1">
    <location>
        <begin position="115"/>
        <end position="136"/>
    </location>
</feature>
<accession>A0A482XRE9</accession>
<feature type="compositionally biased region" description="Basic residues" evidence="1">
    <location>
        <begin position="580"/>
        <end position="595"/>
    </location>
</feature>
<dbReference type="EMBL" id="QKKF02001045">
    <property type="protein sequence ID" value="RZF48735.1"/>
    <property type="molecule type" value="Genomic_DNA"/>
</dbReference>
<proteinExistence type="predicted"/>
<feature type="region of interest" description="Disordered" evidence="1">
    <location>
        <begin position="1051"/>
        <end position="1071"/>
    </location>
</feature>
<evidence type="ECO:0000313" key="4">
    <source>
        <dbReference type="Proteomes" id="UP000291343"/>
    </source>
</evidence>
<dbReference type="PANTHER" id="PTHR10656">
    <property type="entry name" value="CELL FATE DETERMINING PROTEIN MAB21-RELATED"/>
    <property type="match status" value="1"/>
</dbReference>
<sequence>MGCASSFRRNSNIGDYEREERRFSILGRRSGGGAPLHLSTTKLTFTADQLACLNHYFNEQLDNRDNDVDLPRQTGDDLHSLVERLVQRLLCTVGTLDPRFASMLLINATPVSGYSTQREEAEEEEEGERVEVEPREEEGDGRPVCVVCEGDGGGGGAPPQGFARIRLQGVGCDRWAEFVNNNGYLRRDKVQERFVELLAQAVARGGGGKGLCAAPGEIDESRLAGAPGKVMPDALVAQQVLRTPANQRCYYGPACSQRGHFPDPRDFRIAIVEGGGPSVRMRVALLQHNQLFNSCQSADRDVSVTLTLGIEAEGWPRSADFPFPRTSITHCDALLYQRAATTGFYMVPCAPHPSTRCDDRSSTWQLRFPVAERLLTIKSPSTASRTLATLAAIVGEMRATTVGGCRTASNHLLATLVWFAREEAATPSTPLQGMRTWHRSQLSLHVLKCLDQVIGALQTQRQRSLHSVSLSPAAVLHSGDSEQQTRIQVTSELRRRWSRLLADMRPGSASEAAYSPRQLAYVRLLMRGMLAVKSLTLNQTQHMPSWYATQADQPSQSSEDVVYLLAAILEQARCTNRRTTKRRRKWPLSRRRANRRTADTSAANSTAYQSAVHCLLQQVRDDDRCQPDNDDVTLVREVLRWLYLAAEFDTKHIAPVVRPFLSQLFAVSHQNCWQQSASSCDLWLRNMEPEAHALGRFAALVNSAGLKPRDGVIDALGKGWDWAAALVETASRMQDGVELIFTPQEGSTVRHRLTVLNYTRSLGRRRNLLSTVTLPRRARQVDESLSLHESLAGRFSEVEGEEVAGVGDQWQTPHSYLRANSPMTRVAMATANQRSSYATTIVNALILLNKFTVLQEIASLLPEDERSRALDDIRRMTRQRRRNRTAATLTAHAHSQQSSFSSQHSGKTSASDRSLVRIDSIRINNWQQQNRAQSCLNMTLTPTDNDNNGYATYRSLDELSTTTADRQLKATADRSPDNQLIGDNSLLGTCRLARSRQSVTASNVCDMSFFDAPLAFWTADATKLNPSRQPLLALTVDNRLTLLRQSQQCRHKCDGDKPPTTRARKEMVTKL</sequence>
<dbReference type="SMR" id="A0A482XRE9"/>
<comment type="caution">
    <text evidence="3">The sequence shown here is derived from an EMBL/GenBank/DDBJ whole genome shotgun (WGS) entry which is preliminary data.</text>
</comment>
<feature type="region of interest" description="Disordered" evidence="1">
    <location>
        <begin position="580"/>
        <end position="603"/>
    </location>
</feature>
<dbReference type="STRING" id="195883.A0A482XRE9"/>
<gene>
    <name evidence="3" type="ORF">LSTR_LSTR015475</name>
</gene>
<evidence type="ECO:0000256" key="1">
    <source>
        <dbReference type="SAM" id="MobiDB-lite"/>
    </source>
</evidence>
<evidence type="ECO:0000313" key="3">
    <source>
        <dbReference type="EMBL" id="RZF48735.1"/>
    </source>
</evidence>
<feature type="compositionally biased region" description="Acidic residues" evidence="1">
    <location>
        <begin position="120"/>
        <end position="136"/>
    </location>
</feature>
<dbReference type="Pfam" id="PF03281">
    <property type="entry name" value="Mab-21"/>
    <property type="match status" value="1"/>
</dbReference>
<dbReference type="InParanoid" id="A0A482XRE9"/>